<comment type="similarity">
    <text evidence="10 13">Belongs to the GARS family.</text>
</comment>
<evidence type="ECO:0000256" key="10">
    <source>
        <dbReference type="ARBA" id="ARBA00038345"/>
    </source>
</evidence>
<accession>A0A2S7FDL7</accession>
<dbReference type="PANTHER" id="PTHR43472">
    <property type="entry name" value="PHOSPHORIBOSYLAMINE--GLYCINE LIGASE"/>
    <property type="match status" value="1"/>
</dbReference>
<dbReference type="GO" id="GO:0005524">
    <property type="term" value="F:ATP binding"/>
    <property type="evidence" value="ECO:0007669"/>
    <property type="project" value="UniProtKB-UniRule"/>
</dbReference>
<dbReference type="EMBL" id="LRDH01000056">
    <property type="protein sequence ID" value="PPV16989.1"/>
    <property type="molecule type" value="Genomic_DNA"/>
</dbReference>
<evidence type="ECO:0000313" key="21">
    <source>
        <dbReference type="Proteomes" id="UP000474042"/>
    </source>
</evidence>
<dbReference type="Proteomes" id="UP000321089">
    <property type="component" value="Unassembled WGS sequence"/>
</dbReference>
<evidence type="ECO:0000256" key="4">
    <source>
        <dbReference type="ARBA" id="ARBA00022598"/>
    </source>
</evidence>
<name>A0A2S7FDL7_CLOBU</name>
<sequence length="416" mass="45771">MKILLIGSGGREHTLAWKMAQSRKVEKIFVAPGNGGTAIADKCENINITDMDELIKFAKKECIDLTVVGPEDPLTNGVVNKFKKEGLKIFGPAENGARLEGSKSFSKDFMKKYGVKTAEYATFTDVYEALKYLETCTYPTVVKADGLAAGKGVIICENKEEAIAAVNECMVDEKFGSAGNKIVIEEFLEGIEASILSITDGKTIIPFLSGKDHKQIFDGGKGPNTGGMGVMAPNPYITEEAMKDFEENIMAKTLYGIREEGFDFKGIIFFGIMITKKGVYLLEYNVRMGDPETQSVLYLMESDLVELIEAALREELDKATVKWKDGVCINVVLASKGYPGDFVKGYEITIDEKVKDKVFLAGAKFEDGVLKTNGGRVLSVIGCGKDIDEARKEAYENIKYVNFKDSYCRTDIGIFK</sequence>
<dbReference type="Gene3D" id="3.30.470.20">
    <property type="entry name" value="ATP-grasp fold, B domain"/>
    <property type="match status" value="1"/>
</dbReference>
<dbReference type="Gene3D" id="3.40.50.20">
    <property type="match status" value="1"/>
</dbReference>
<keyword evidence="8 14" id="KW-0067">ATP-binding</keyword>
<dbReference type="Proteomes" id="UP000474042">
    <property type="component" value="Unassembled WGS sequence"/>
</dbReference>
<evidence type="ECO:0000313" key="16">
    <source>
        <dbReference type="EMBL" id="GEQ19679.1"/>
    </source>
</evidence>
<evidence type="ECO:0000313" key="20">
    <source>
        <dbReference type="Proteomes" id="UP000321089"/>
    </source>
</evidence>
<dbReference type="PANTHER" id="PTHR43472:SF1">
    <property type="entry name" value="PHOSPHORIBOSYLAMINE--GLYCINE LIGASE, CHLOROPLASTIC"/>
    <property type="match status" value="1"/>
</dbReference>
<dbReference type="GO" id="GO:0046872">
    <property type="term" value="F:metal ion binding"/>
    <property type="evidence" value="ECO:0007669"/>
    <property type="project" value="UniProtKB-KW"/>
</dbReference>
<dbReference type="GO" id="GO:0006189">
    <property type="term" value="P:'de novo' IMP biosynthetic process"/>
    <property type="evidence" value="ECO:0007669"/>
    <property type="project" value="UniProtKB-UniRule"/>
</dbReference>
<evidence type="ECO:0000256" key="12">
    <source>
        <dbReference type="ARBA" id="ARBA00042864"/>
    </source>
</evidence>
<dbReference type="EMBL" id="BKBC01000001">
    <property type="protein sequence ID" value="GEQ19679.1"/>
    <property type="molecule type" value="Genomic_DNA"/>
</dbReference>
<dbReference type="NCBIfam" id="TIGR00877">
    <property type="entry name" value="purD"/>
    <property type="match status" value="1"/>
</dbReference>
<evidence type="ECO:0000256" key="14">
    <source>
        <dbReference type="PROSITE-ProRule" id="PRU00409"/>
    </source>
</evidence>
<comment type="caution">
    <text evidence="18">The sequence shown here is derived from an EMBL/GenBank/DDBJ whole genome shotgun (WGS) entry which is preliminary data.</text>
</comment>
<dbReference type="InterPro" id="IPR000115">
    <property type="entry name" value="PRibGlycinamide_synth"/>
</dbReference>
<dbReference type="UniPathway" id="UPA00074">
    <property type="reaction ID" value="UER00125"/>
</dbReference>
<dbReference type="FunFam" id="3.40.50.20:FF:000006">
    <property type="entry name" value="Phosphoribosylamine--glycine ligase, chloroplastic"/>
    <property type="match status" value="1"/>
</dbReference>
<evidence type="ECO:0000256" key="1">
    <source>
        <dbReference type="ARBA" id="ARBA00001936"/>
    </source>
</evidence>
<dbReference type="InterPro" id="IPR020560">
    <property type="entry name" value="PRibGlycinamide_synth_C-dom"/>
</dbReference>
<dbReference type="SUPFAM" id="SSF51246">
    <property type="entry name" value="Rudiment single hybrid motif"/>
    <property type="match status" value="1"/>
</dbReference>
<dbReference type="EMBL" id="WOFV02000003">
    <property type="protein sequence ID" value="NAS16573.1"/>
    <property type="molecule type" value="Genomic_DNA"/>
</dbReference>
<dbReference type="Proteomes" id="UP000238081">
    <property type="component" value="Unassembled WGS sequence"/>
</dbReference>
<evidence type="ECO:0000256" key="6">
    <source>
        <dbReference type="ARBA" id="ARBA00022741"/>
    </source>
</evidence>
<evidence type="ECO:0000256" key="8">
    <source>
        <dbReference type="ARBA" id="ARBA00022840"/>
    </source>
</evidence>
<dbReference type="InterPro" id="IPR037123">
    <property type="entry name" value="PRibGlycinamide_synth_C_sf"/>
</dbReference>
<dbReference type="InterPro" id="IPR020561">
    <property type="entry name" value="PRibGlycinamid_synth_ATP-grasp"/>
</dbReference>
<keyword evidence="6 14" id="KW-0547">Nucleotide-binding</keyword>
<evidence type="ECO:0000256" key="2">
    <source>
        <dbReference type="ARBA" id="ARBA00005174"/>
    </source>
</evidence>
<evidence type="ECO:0000313" key="18">
    <source>
        <dbReference type="EMBL" id="PPV16989.1"/>
    </source>
</evidence>
<dbReference type="SMART" id="SM01209">
    <property type="entry name" value="GARS_A"/>
    <property type="match status" value="1"/>
</dbReference>
<evidence type="ECO:0000259" key="15">
    <source>
        <dbReference type="PROSITE" id="PS50975"/>
    </source>
</evidence>
<dbReference type="RefSeq" id="WP_024041388.1">
    <property type="nucleotide sequence ID" value="NZ_BKBC01000001.1"/>
</dbReference>
<evidence type="ECO:0000256" key="3">
    <source>
        <dbReference type="ARBA" id="ARBA00013255"/>
    </source>
</evidence>
<evidence type="ECO:0000313" key="17">
    <source>
        <dbReference type="EMBL" id="NAS16573.1"/>
    </source>
</evidence>
<dbReference type="GO" id="GO:0004637">
    <property type="term" value="F:phosphoribosylamine-glycine ligase activity"/>
    <property type="evidence" value="ECO:0007669"/>
    <property type="project" value="UniProtKB-UniRule"/>
</dbReference>
<dbReference type="Pfam" id="PF02843">
    <property type="entry name" value="GARS_C"/>
    <property type="match status" value="1"/>
</dbReference>
<feature type="domain" description="ATP-grasp" evidence="15">
    <location>
        <begin position="107"/>
        <end position="313"/>
    </location>
</feature>
<keyword evidence="5" id="KW-0479">Metal-binding</keyword>
<comment type="pathway">
    <text evidence="2 13">Purine metabolism; IMP biosynthesis via de novo pathway; N(1)-(5-phospho-D-ribosyl)glycinamide from 5-phospho-alpha-D-ribose 1-diphosphate: step 2/2.</text>
</comment>
<dbReference type="Gene3D" id="3.90.600.10">
    <property type="entry name" value="Phosphoribosylglycinamide synthetase, C-terminal domain"/>
    <property type="match status" value="1"/>
</dbReference>
<evidence type="ECO:0000256" key="5">
    <source>
        <dbReference type="ARBA" id="ARBA00022723"/>
    </source>
</evidence>
<dbReference type="InterPro" id="IPR013815">
    <property type="entry name" value="ATP_grasp_subdomain_1"/>
</dbReference>
<organism evidence="18 19">
    <name type="scientific">Clostridium butyricum</name>
    <dbReference type="NCBI Taxonomy" id="1492"/>
    <lineage>
        <taxon>Bacteria</taxon>
        <taxon>Bacillati</taxon>
        <taxon>Bacillota</taxon>
        <taxon>Clostridia</taxon>
        <taxon>Eubacteriales</taxon>
        <taxon>Clostridiaceae</taxon>
        <taxon>Clostridium</taxon>
    </lineage>
</organism>
<keyword evidence="4 13" id="KW-0436">Ligase</keyword>
<gene>
    <name evidence="13 16" type="primary">purD</name>
    <name evidence="18" type="ORF">AWN73_09065</name>
    <name evidence="16" type="ORF">CBU02nite_01850</name>
    <name evidence="17" type="ORF">GND98_001460</name>
</gene>
<proteinExistence type="inferred from homology"/>
<dbReference type="SMART" id="SM01210">
    <property type="entry name" value="GARS_C"/>
    <property type="match status" value="1"/>
</dbReference>
<keyword evidence="9" id="KW-0464">Manganese</keyword>
<evidence type="ECO:0000313" key="19">
    <source>
        <dbReference type="Proteomes" id="UP000238081"/>
    </source>
</evidence>
<evidence type="ECO:0000256" key="11">
    <source>
        <dbReference type="ARBA" id="ARBA00042242"/>
    </source>
</evidence>
<evidence type="ECO:0000256" key="7">
    <source>
        <dbReference type="ARBA" id="ARBA00022755"/>
    </source>
</evidence>
<evidence type="ECO:0000256" key="13">
    <source>
        <dbReference type="HAMAP-Rule" id="MF_00138"/>
    </source>
</evidence>
<reference evidence="18 19" key="1">
    <citation type="submission" date="2016-01" db="EMBL/GenBank/DDBJ databases">
        <title>Characterization of the Clostridium difficile lineages that are prevalent in Hong Kong and China.</title>
        <authorList>
            <person name="Kwok J.S.-L."/>
            <person name="Lam W.-Y."/>
            <person name="Ip M."/>
            <person name="Chan T.-F."/>
            <person name="Hawkey P.M."/>
            <person name="Tsui S.K.-W."/>
        </authorList>
    </citation>
    <scope>NUCLEOTIDE SEQUENCE [LARGE SCALE GENOMIC DNA]</scope>
    <source>
        <strain evidence="18 19">300064</strain>
    </source>
</reference>
<dbReference type="SUPFAM" id="SSF52440">
    <property type="entry name" value="PreATP-grasp domain"/>
    <property type="match status" value="1"/>
</dbReference>
<dbReference type="SUPFAM" id="SSF56059">
    <property type="entry name" value="Glutathione synthetase ATP-binding domain-like"/>
    <property type="match status" value="1"/>
</dbReference>
<dbReference type="HAMAP" id="MF_00138">
    <property type="entry name" value="GARS"/>
    <property type="match status" value="1"/>
</dbReference>
<comment type="cofactor">
    <cofactor evidence="1">
        <name>Mn(2+)</name>
        <dbReference type="ChEBI" id="CHEBI:29035"/>
    </cofactor>
</comment>
<dbReference type="InterPro" id="IPR016185">
    <property type="entry name" value="PreATP-grasp_dom_sf"/>
</dbReference>
<dbReference type="GO" id="GO:0009113">
    <property type="term" value="P:purine nucleobase biosynthetic process"/>
    <property type="evidence" value="ECO:0007669"/>
    <property type="project" value="InterPro"/>
</dbReference>
<evidence type="ECO:0000256" key="9">
    <source>
        <dbReference type="ARBA" id="ARBA00023211"/>
    </source>
</evidence>
<dbReference type="EC" id="6.3.4.13" evidence="3 13"/>
<comment type="catalytic activity">
    <reaction evidence="13">
        <text>5-phospho-beta-D-ribosylamine + glycine + ATP = N(1)-(5-phospho-beta-D-ribosyl)glycinamide + ADP + phosphate + H(+)</text>
        <dbReference type="Rhea" id="RHEA:17453"/>
        <dbReference type="ChEBI" id="CHEBI:15378"/>
        <dbReference type="ChEBI" id="CHEBI:30616"/>
        <dbReference type="ChEBI" id="CHEBI:43474"/>
        <dbReference type="ChEBI" id="CHEBI:57305"/>
        <dbReference type="ChEBI" id="CHEBI:58681"/>
        <dbReference type="ChEBI" id="CHEBI:143788"/>
        <dbReference type="ChEBI" id="CHEBI:456216"/>
        <dbReference type="EC" id="6.3.4.13"/>
    </reaction>
</comment>
<reference evidence="16 20" key="2">
    <citation type="submission" date="2019-07" db="EMBL/GenBank/DDBJ databases">
        <title>Whole genome shotgun sequence of Clostridium butyricum NBRC 3858.</title>
        <authorList>
            <person name="Hosoyama A."/>
            <person name="Uohara A."/>
            <person name="Ohji S."/>
            <person name="Ichikawa N."/>
        </authorList>
    </citation>
    <scope>NUCLEOTIDE SEQUENCE [LARGE SCALE GENOMIC DNA]</scope>
    <source>
        <strain evidence="16 20">NBRC 3858</strain>
    </source>
</reference>
<dbReference type="InterPro" id="IPR011054">
    <property type="entry name" value="Rudment_hybrid_motif"/>
</dbReference>
<protein>
    <recommendedName>
        <fullName evidence="3 13">Phosphoribosylamine--glycine ligase</fullName>
        <ecNumber evidence="3 13">6.3.4.13</ecNumber>
    </recommendedName>
    <alternativeName>
        <fullName evidence="13">GARS</fullName>
    </alternativeName>
    <alternativeName>
        <fullName evidence="11 13">Glycinamide ribonucleotide synthetase</fullName>
    </alternativeName>
    <alternativeName>
        <fullName evidence="12 13">Phosphoribosylglycinamide synthetase</fullName>
    </alternativeName>
</protein>
<dbReference type="FunFam" id="3.30.1490.20:FF:000006">
    <property type="entry name" value="phosphoribosylamine--glycine ligase, chloroplastic-like"/>
    <property type="match status" value="1"/>
</dbReference>
<reference evidence="17 21" key="3">
    <citation type="submission" date="2020-01" db="EMBL/GenBank/DDBJ databases">
        <title>Genome sequence of a 1,3-propanediol producer, Clostridium butyricum S3.</title>
        <authorList>
            <person name="Zhou J."/>
        </authorList>
    </citation>
    <scope>NUCLEOTIDE SEQUENCE [LARGE SCALE GENOMIC DNA]</scope>
    <source>
        <strain evidence="17 21">S3</strain>
    </source>
</reference>
<dbReference type="InterPro" id="IPR011761">
    <property type="entry name" value="ATP-grasp"/>
</dbReference>
<dbReference type="Gene3D" id="3.30.1490.20">
    <property type="entry name" value="ATP-grasp fold, A domain"/>
    <property type="match status" value="1"/>
</dbReference>
<dbReference type="InterPro" id="IPR020562">
    <property type="entry name" value="PRibGlycinamide_synth_N"/>
</dbReference>
<dbReference type="Pfam" id="PF01071">
    <property type="entry name" value="GARS_A"/>
    <property type="match status" value="1"/>
</dbReference>
<keyword evidence="7 13" id="KW-0658">Purine biosynthesis</keyword>
<dbReference type="Pfam" id="PF02844">
    <property type="entry name" value="GARS_N"/>
    <property type="match status" value="1"/>
</dbReference>
<dbReference type="AlphaFoldDB" id="A0A2S7FDL7"/>
<dbReference type="PROSITE" id="PS50975">
    <property type="entry name" value="ATP_GRASP"/>
    <property type="match status" value="1"/>
</dbReference>